<dbReference type="GO" id="GO:0019031">
    <property type="term" value="C:viral envelope"/>
    <property type="evidence" value="ECO:0007669"/>
    <property type="project" value="UniProtKB-KW"/>
</dbReference>
<dbReference type="EMBL" id="KR297253">
    <property type="protein sequence ID" value="AKI29772.1"/>
    <property type="molecule type" value="Genomic_DNA"/>
</dbReference>
<evidence type="ECO:0000313" key="1">
    <source>
        <dbReference type="EMBL" id="AKI29772.1"/>
    </source>
</evidence>
<dbReference type="RefSeq" id="YP_010790378.1">
    <property type="nucleotide sequence ID" value="NC_075417.1"/>
</dbReference>
<reference evidence="1 2" key="2">
    <citation type="journal article" date="2015" name="Genome Announc.">
        <title>Complete Genome Sequences of Mandrillus leucophaeus and Papio ursinus Cytomegaloviruses.</title>
        <authorList>
            <person name="Blewett E.L."/>
            <person name="Sherrod C.J."/>
            <person name="Texier J.R."/>
            <person name="Conrad T.M."/>
            <person name="Dittmer D.P."/>
        </authorList>
    </citation>
    <scope>NUCLEOTIDE SEQUENCE [LARGE SCALE GENOMIC DNA]</scope>
    <source>
        <strain evidence="1">OCOM6-2</strain>
    </source>
</reference>
<dbReference type="KEGG" id="vg:80527744"/>
<dbReference type="Pfam" id="PF07982">
    <property type="entry name" value="Herpes_UL74"/>
    <property type="match status" value="1"/>
</dbReference>
<keyword evidence="2" id="KW-1185">Reference proteome</keyword>
<dbReference type="InterPro" id="IPR012564">
    <property type="entry name" value="Herpes_UL74"/>
</dbReference>
<protein>
    <submittedName>
        <fullName evidence="1">Envelope glycoprotein O</fullName>
    </submittedName>
</protein>
<keyword evidence="1" id="KW-0946">Virion</keyword>
<sequence length="348" mass="40110">MGSVKIKWYTWLIVISYVCCAANKRKTTTIRPAYKITQMSFLNHYYTFNLSHLPPTHYLTLAGPIRNDSITYFWYDFHGPWNRKPTKYILSKYNHTAKQMSIIPPPCGSIPSMTCLSQMLNISLHNDTGEGPCNLTTTFNTMLFNIPRWTTKIYVSSSIVAIDSQTLYFLGLSAAVFRQLRQNCSESFYLTNAMSRNLFRGRVSLTKLKNTFRRLKRKQHDKHSKKHNKSVNYTTAIPMTSNTNINNTNDTIFNASEVFKPPIFITQLKDMVTWIYTTLRYTEHPFCTNVPKDRPSAFRNHTHQIVYNATPLSIHGYINLTSLYHIPPPYETNATINNSFLSIPGGIT</sequence>
<accession>A0A0G2UM10</accession>
<organism evidence="1 2">
    <name type="scientific">Mandrillus leucophaeus cytomegalovirus</name>
    <dbReference type="NCBI Taxonomy" id="1654930"/>
    <lineage>
        <taxon>Viruses</taxon>
        <taxon>Duplodnaviria</taxon>
        <taxon>Heunggongvirae</taxon>
        <taxon>Peploviricota</taxon>
        <taxon>Herviviricetes</taxon>
        <taxon>Herpesvirales</taxon>
        <taxon>Orthoherpesviridae</taxon>
        <taxon>Betaherpesvirinae</taxon>
        <taxon>Cytomegalovirus</taxon>
        <taxon>Cytomegalovirus mandrillinebeta1</taxon>
        <taxon>Mandrilline betaherpesvirus 1</taxon>
    </lineage>
</organism>
<evidence type="ECO:0000313" key="2">
    <source>
        <dbReference type="Proteomes" id="UP000114976"/>
    </source>
</evidence>
<dbReference type="Proteomes" id="UP000114976">
    <property type="component" value="Segment"/>
</dbReference>
<name>A0A0G2UM10_9BETA</name>
<dbReference type="GeneID" id="80527744"/>
<keyword evidence="1" id="KW-0261">Viral envelope protein</keyword>
<proteinExistence type="predicted"/>
<gene>
    <name evidence="1" type="primary">UL74</name>
</gene>
<reference evidence="1 2" key="1">
    <citation type="journal article" date="2003" name="Arch. Virol.">
        <title>Isolation of cytomegalovirus and foamy virus from the drill monkey (Mandrillus leucophaeus) and prevalence of antibodies to these viruses amongst wild-born and captive-bred individuals.</title>
        <authorList>
            <person name="Blewett E.L."/>
            <person name="Lewis J."/>
            <person name="Gadsby E.L."/>
            <person name="Neubauer S.R."/>
            <person name="Eberle R."/>
        </authorList>
    </citation>
    <scope>NUCLEOTIDE SEQUENCE [LARGE SCALE GENOMIC DNA]</scope>
    <source>
        <strain evidence="1">OCOM6-2</strain>
    </source>
</reference>